<dbReference type="InterPro" id="IPR028082">
    <property type="entry name" value="Peripla_BP_I"/>
</dbReference>
<dbReference type="PANTHER" id="PTHR46847:SF1">
    <property type="entry name" value="D-ALLOSE-BINDING PERIPLASMIC PROTEIN-RELATED"/>
    <property type="match status" value="1"/>
</dbReference>
<comment type="similarity">
    <text evidence="2">Belongs to the bacterial solute-binding protein 2 family.</text>
</comment>
<dbReference type="EMBL" id="AVQI01000009">
    <property type="protein sequence ID" value="ERK04858.1"/>
    <property type="molecule type" value="Genomic_DNA"/>
</dbReference>
<protein>
    <submittedName>
        <fullName evidence="6">Periplasmic-binding protein domain protein</fullName>
    </submittedName>
</protein>
<keyword evidence="7" id="KW-1185">Reference proteome</keyword>
<sequence length="344" mass="35979">MIYGNVGNIAAAVYLEMQLGCYMKKLTAFFAAALIAVSFAAAAGSNENQERADYAVILKTQASDFWVKMWKGVEAESAKLGIKVDLYSAQSEDDLEGQLSILEQCINRGYKGIGIAPLSGVNVLSGIGKATAKGITIVNIDEMFNEKELANNKGACVAYVATDNVAVGKKGAEYIVKNVPAGAKVLIIEGKSGNQSSEDRKNGARAAFTAGKLNIVGSQAADWDRQTALDVATTYIQQNPDLAGIYACNDGMALGVVQAVINANKLGKIMVVGTDGDSEAVRSVANGQLSATVAQDSAQIGATSFNLLVKAVQNGTKGVVGKIPAKTPVESVLITKDNVKSFLK</sequence>
<dbReference type="SUPFAM" id="SSF53822">
    <property type="entry name" value="Periplasmic binding protein-like I"/>
    <property type="match status" value="1"/>
</dbReference>
<reference evidence="6 7" key="1">
    <citation type="submission" date="2013-08" db="EMBL/GenBank/DDBJ databases">
        <authorList>
            <person name="Durkin A.S."/>
            <person name="Haft D.R."/>
            <person name="McCorrison J."/>
            <person name="Torralba M."/>
            <person name="Gillis M."/>
            <person name="Haft D.H."/>
            <person name="Methe B."/>
            <person name="Sutton G."/>
            <person name="Nelson K.E."/>
        </authorList>
    </citation>
    <scope>NUCLEOTIDE SEQUENCE [LARGE SCALE GENOMIC DNA]</scope>
    <source>
        <strain evidence="6 7">ATCC 35536</strain>
    </source>
</reference>
<accession>A0ABP2YQI4</accession>
<dbReference type="CDD" id="cd06320">
    <property type="entry name" value="PBP1_allose_binding"/>
    <property type="match status" value="1"/>
</dbReference>
<comment type="subcellular location">
    <subcellularLocation>
        <location evidence="1">Cell envelope</location>
    </subcellularLocation>
</comment>
<proteinExistence type="inferred from homology"/>
<dbReference type="InterPro" id="IPR025997">
    <property type="entry name" value="SBP_2_dom"/>
</dbReference>
<evidence type="ECO:0000256" key="1">
    <source>
        <dbReference type="ARBA" id="ARBA00004196"/>
    </source>
</evidence>
<keyword evidence="3 4" id="KW-0732">Signal</keyword>
<evidence type="ECO:0000256" key="4">
    <source>
        <dbReference type="SAM" id="SignalP"/>
    </source>
</evidence>
<dbReference type="Proteomes" id="UP000016646">
    <property type="component" value="Unassembled WGS sequence"/>
</dbReference>
<evidence type="ECO:0000313" key="6">
    <source>
        <dbReference type="EMBL" id="ERK04858.1"/>
    </source>
</evidence>
<feature type="chain" id="PRO_5045942029" evidence="4">
    <location>
        <begin position="44"/>
        <end position="344"/>
    </location>
</feature>
<feature type="signal peptide" evidence="4">
    <location>
        <begin position="1"/>
        <end position="43"/>
    </location>
</feature>
<name>A0ABP2YQI4_TRESO</name>
<comment type="caution">
    <text evidence="6">The sequence shown here is derived from an EMBL/GenBank/DDBJ whole genome shotgun (WGS) entry which is preliminary data.</text>
</comment>
<dbReference type="PANTHER" id="PTHR46847">
    <property type="entry name" value="D-ALLOSE-BINDING PERIPLASMIC PROTEIN-RELATED"/>
    <property type="match status" value="1"/>
</dbReference>
<evidence type="ECO:0000259" key="5">
    <source>
        <dbReference type="Pfam" id="PF13407"/>
    </source>
</evidence>
<dbReference type="NCBIfam" id="NF007254">
    <property type="entry name" value="PRK09701.1"/>
    <property type="match status" value="1"/>
</dbReference>
<dbReference type="Gene3D" id="3.40.50.2300">
    <property type="match status" value="2"/>
</dbReference>
<organism evidence="6 7">
    <name type="scientific">Treponema socranskii subsp. socranskii VPI DR56BR1116 = ATCC 35536</name>
    <dbReference type="NCBI Taxonomy" id="1125725"/>
    <lineage>
        <taxon>Bacteria</taxon>
        <taxon>Pseudomonadati</taxon>
        <taxon>Spirochaetota</taxon>
        <taxon>Spirochaetia</taxon>
        <taxon>Spirochaetales</taxon>
        <taxon>Treponemataceae</taxon>
        <taxon>Treponema</taxon>
    </lineage>
</organism>
<evidence type="ECO:0000313" key="7">
    <source>
        <dbReference type="Proteomes" id="UP000016646"/>
    </source>
</evidence>
<evidence type="ECO:0000256" key="3">
    <source>
        <dbReference type="ARBA" id="ARBA00022729"/>
    </source>
</evidence>
<gene>
    <name evidence="6" type="ORF">HMPREF0860_0954</name>
</gene>
<dbReference type="Pfam" id="PF13407">
    <property type="entry name" value="Peripla_BP_4"/>
    <property type="match status" value="1"/>
</dbReference>
<evidence type="ECO:0000256" key="2">
    <source>
        <dbReference type="ARBA" id="ARBA00007639"/>
    </source>
</evidence>
<feature type="domain" description="Periplasmic binding protein" evidence="5">
    <location>
        <begin position="55"/>
        <end position="314"/>
    </location>
</feature>